<dbReference type="HAMAP" id="MF_01678">
    <property type="entry name" value="Salvage_MtnA"/>
    <property type="match status" value="1"/>
</dbReference>
<evidence type="ECO:0000313" key="4">
    <source>
        <dbReference type="Proteomes" id="UP001212803"/>
    </source>
</evidence>
<dbReference type="InterPro" id="IPR000649">
    <property type="entry name" value="IF-2B-related"/>
</dbReference>
<dbReference type="Pfam" id="PF01008">
    <property type="entry name" value="IF-2B"/>
    <property type="match status" value="1"/>
</dbReference>
<comment type="function">
    <text evidence="2">Catalyzes the interconversion of methylthioribose-1-phosphate (MTR-1-P) into methylthioribulose-1-phosphate (MTRu-1-P).</text>
</comment>
<evidence type="ECO:0000256" key="1">
    <source>
        <dbReference type="ARBA" id="ARBA00023235"/>
    </source>
</evidence>
<comment type="similarity">
    <text evidence="2">Belongs to the EIF-2B alpha/beta/delta subunits family. MtnA subfamily.</text>
</comment>
<dbReference type="RefSeq" id="WP_270056025.1">
    <property type="nucleotide sequence ID" value="NZ_CP115149.1"/>
</dbReference>
<comment type="pathway">
    <text evidence="2">Amino-acid biosynthesis; L-methionine biosynthesis via salvage pathway; L-methionine from S-methyl-5-thio-alpha-D-ribose 1-phosphate: step 1/6.</text>
</comment>
<keyword evidence="4" id="KW-1185">Reference proteome</keyword>
<organism evidence="3 4">
    <name type="scientific">Tepidiforma flava</name>
    <dbReference type="NCBI Taxonomy" id="3004094"/>
    <lineage>
        <taxon>Bacteria</taxon>
        <taxon>Bacillati</taxon>
        <taxon>Chloroflexota</taxon>
        <taxon>Tepidiformia</taxon>
        <taxon>Tepidiformales</taxon>
        <taxon>Tepidiformaceae</taxon>
        <taxon>Tepidiforma</taxon>
    </lineage>
</organism>
<dbReference type="NCBIfam" id="TIGR00512">
    <property type="entry name" value="salvage_mtnA"/>
    <property type="match status" value="1"/>
</dbReference>
<dbReference type="InterPro" id="IPR011559">
    <property type="entry name" value="Initiation_fac_2B_a/b/d"/>
</dbReference>
<protein>
    <recommendedName>
        <fullName evidence="2">Methylthioribose-1-phosphate isomerase</fullName>
        <shortName evidence="2">M1Pi</shortName>
        <shortName evidence="2">MTR-1-P isomerase</shortName>
        <ecNumber evidence="2">5.3.1.23</ecNumber>
    </recommendedName>
    <alternativeName>
        <fullName evidence="2">S-methyl-5-thioribose-1-phosphate isomerase</fullName>
    </alternativeName>
</protein>
<dbReference type="InterPro" id="IPR037171">
    <property type="entry name" value="NagB/RpiA_transferase-like"/>
</dbReference>
<dbReference type="Proteomes" id="UP001212803">
    <property type="component" value="Chromosome"/>
</dbReference>
<evidence type="ECO:0000256" key="2">
    <source>
        <dbReference type="HAMAP-Rule" id="MF_01678"/>
    </source>
</evidence>
<dbReference type="NCBIfam" id="TIGR00524">
    <property type="entry name" value="eIF-2B_rel"/>
    <property type="match status" value="1"/>
</dbReference>
<dbReference type="GO" id="GO:0046523">
    <property type="term" value="F:S-methyl-5-thioribose-1-phosphate isomerase activity"/>
    <property type="evidence" value="ECO:0007669"/>
    <property type="project" value="UniProtKB-EC"/>
</dbReference>
<dbReference type="PANTHER" id="PTHR43475:SF1">
    <property type="entry name" value="METHYLTHIORIBOSE-1-PHOSPHATE ISOMERASE"/>
    <property type="match status" value="1"/>
</dbReference>
<feature type="binding site" evidence="2">
    <location>
        <begin position="48"/>
        <end position="50"/>
    </location>
    <ligand>
        <name>substrate</name>
    </ligand>
</feature>
<sequence>MEPPLEVIRFEPPALRVLDQSRLPHEERWLDIRDIDQLEEAIRALRVRGAPLLGLCGAAGVALAAEADAAEAPLRAAAERIGSARPTAVELATGAAACRDAALAAPERERAAAAWAFCAAYLRRRQAEDGALARHGLSAVPPGDVLTHCNTGTLATGGAGTALGVVRAAHAAGRLERCYVTETRPLLQGARLTAWELLQSGIPAVLLPDTAAAALILSGSVAAVVTGADRIAANGDTANKVGTLGLALAAARAGVPFFIAAPTSTFDPACRSGAEIPIEFRTAGEVGGYGDARWAPAGVEAWNPAFDVTPADLITGIITERGVVRPPYPAAIAALLRELQLEAAQR</sequence>
<dbReference type="EMBL" id="CP115149">
    <property type="protein sequence ID" value="WBL35499.1"/>
    <property type="molecule type" value="Genomic_DNA"/>
</dbReference>
<feature type="site" description="Transition state stabilizer" evidence="2">
    <location>
        <position position="149"/>
    </location>
</feature>
<dbReference type="PANTHER" id="PTHR43475">
    <property type="entry name" value="METHYLTHIORIBOSE-1-PHOSPHATE ISOMERASE"/>
    <property type="match status" value="1"/>
</dbReference>
<dbReference type="NCBIfam" id="NF004326">
    <property type="entry name" value="PRK05720.1"/>
    <property type="match status" value="1"/>
</dbReference>
<dbReference type="EC" id="5.3.1.23" evidence="2"/>
<gene>
    <name evidence="2 3" type="primary">mtnA</name>
    <name evidence="3" type="ORF">O0235_12035</name>
</gene>
<feature type="binding site" evidence="2">
    <location>
        <position position="188"/>
    </location>
    <ligand>
        <name>substrate</name>
    </ligand>
</feature>
<dbReference type="SUPFAM" id="SSF100950">
    <property type="entry name" value="NagB/RpiA/CoA transferase-like"/>
    <property type="match status" value="1"/>
</dbReference>
<dbReference type="Gene3D" id="3.40.50.10470">
    <property type="entry name" value="Translation initiation factor eif-2b, domain 2"/>
    <property type="match status" value="1"/>
</dbReference>
<dbReference type="Gene3D" id="1.20.120.420">
    <property type="entry name" value="translation initiation factor eif-2b, domain 1"/>
    <property type="match status" value="1"/>
</dbReference>
<dbReference type="InterPro" id="IPR042529">
    <property type="entry name" value="IF_2B-like_C"/>
</dbReference>
<name>A0ABY7M4N9_9CHLR</name>
<feature type="binding site" evidence="2">
    <location>
        <begin position="239"/>
        <end position="240"/>
    </location>
    <ligand>
        <name>substrate</name>
    </ligand>
</feature>
<comment type="catalytic activity">
    <reaction evidence="2">
        <text>5-(methylsulfanyl)-alpha-D-ribose 1-phosphate = 5-(methylsulfanyl)-D-ribulose 1-phosphate</text>
        <dbReference type="Rhea" id="RHEA:19989"/>
        <dbReference type="ChEBI" id="CHEBI:58533"/>
        <dbReference type="ChEBI" id="CHEBI:58548"/>
        <dbReference type="EC" id="5.3.1.23"/>
    </reaction>
</comment>
<dbReference type="InterPro" id="IPR005251">
    <property type="entry name" value="IF-M1Pi"/>
</dbReference>
<accession>A0ABY7M4N9</accession>
<feature type="active site" description="Proton donor" evidence="2">
    <location>
        <position position="229"/>
    </location>
</feature>
<evidence type="ECO:0000313" key="3">
    <source>
        <dbReference type="EMBL" id="WBL35499.1"/>
    </source>
</evidence>
<reference evidence="3 4" key="1">
    <citation type="journal article" date="2023" name="ISME J.">
        <title>Thermophilic Dehalococcoidia with unusual traits shed light on an unexpected past.</title>
        <authorList>
            <person name="Palmer M."/>
            <person name="Covington J.K."/>
            <person name="Zhou E.M."/>
            <person name="Thomas S.C."/>
            <person name="Habib N."/>
            <person name="Seymour C.O."/>
            <person name="Lai D."/>
            <person name="Johnston J."/>
            <person name="Hashimi A."/>
            <person name="Jiao J.Y."/>
            <person name="Muok A.R."/>
            <person name="Liu L."/>
            <person name="Xian W.D."/>
            <person name="Zhi X.Y."/>
            <person name="Li M.M."/>
            <person name="Silva L.P."/>
            <person name="Bowen B.P."/>
            <person name="Louie K."/>
            <person name="Briegel A."/>
            <person name="Pett-Ridge J."/>
            <person name="Weber P.K."/>
            <person name="Tocheva E.I."/>
            <person name="Woyke T."/>
            <person name="Northen T.R."/>
            <person name="Mayali X."/>
            <person name="Li W.J."/>
            <person name="Hedlund B.P."/>
        </authorList>
    </citation>
    <scope>NUCLEOTIDE SEQUENCE [LARGE SCALE GENOMIC DNA]</scope>
    <source>
        <strain evidence="3 4">YIM 72310</strain>
    </source>
</reference>
<feature type="binding site" evidence="2">
    <location>
        <position position="85"/>
    </location>
    <ligand>
        <name>substrate</name>
    </ligand>
</feature>
<keyword evidence="2" id="KW-0028">Amino-acid biosynthesis</keyword>
<keyword evidence="2" id="KW-0486">Methionine biosynthesis</keyword>
<dbReference type="InterPro" id="IPR027363">
    <property type="entry name" value="M1Pi_N"/>
</dbReference>
<proteinExistence type="inferred from homology"/>
<keyword evidence="1 2" id="KW-0413">Isomerase</keyword>